<dbReference type="Proteomes" id="UP000198882">
    <property type="component" value="Unassembled WGS sequence"/>
</dbReference>
<organism evidence="1 2">
    <name type="scientific">Natronorubrum texcoconense</name>
    <dbReference type="NCBI Taxonomy" id="1095776"/>
    <lineage>
        <taxon>Archaea</taxon>
        <taxon>Methanobacteriati</taxon>
        <taxon>Methanobacteriota</taxon>
        <taxon>Stenosarchaea group</taxon>
        <taxon>Halobacteria</taxon>
        <taxon>Halobacteriales</taxon>
        <taxon>Natrialbaceae</taxon>
        <taxon>Natronorubrum</taxon>
    </lineage>
</organism>
<sequence>MTGVRFENGKRVIHGWNAVFRAASAEPRRQLIVSLLDSPADGSVPLPESAVNPNVPPNPDDLRRELFHRHLPMLADMGFIEWELEPFVASRGPRFDEVAVVFDALQSEVTDIPDSLVLGCQRLERERELRSGD</sequence>
<dbReference type="AlphaFoldDB" id="A0A1G8WPQ4"/>
<dbReference type="OrthoDB" id="247722at2157"/>
<reference evidence="2" key="1">
    <citation type="submission" date="2016-10" db="EMBL/GenBank/DDBJ databases">
        <authorList>
            <person name="Varghese N."/>
            <person name="Submissions S."/>
        </authorList>
    </citation>
    <scope>NUCLEOTIDE SEQUENCE [LARGE SCALE GENOMIC DNA]</scope>
    <source>
        <strain evidence="2">B4,CECT 8067,JCM 17497</strain>
    </source>
</reference>
<evidence type="ECO:0000313" key="2">
    <source>
        <dbReference type="Proteomes" id="UP000198882"/>
    </source>
</evidence>
<gene>
    <name evidence="1" type="ORF">SAMN04515672_1468</name>
</gene>
<accession>A0A1G8WPQ4</accession>
<dbReference type="EMBL" id="FNFE01000002">
    <property type="protein sequence ID" value="SDJ80362.1"/>
    <property type="molecule type" value="Genomic_DNA"/>
</dbReference>
<protein>
    <recommendedName>
        <fullName evidence="3">ArsR family transcriptional regulator</fullName>
    </recommendedName>
</protein>
<evidence type="ECO:0000313" key="1">
    <source>
        <dbReference type="EMBL" id="SDJ80362.1"/>
    </source>
</evidence>
<proteinExistence type="predicted"/>
<name>A0A1G8WPQ4_9EURY</name>
<keyword evidence="2" id="KW-1185">Reference proteome</keyword>
<evidence type="ECO:0008006" key="3">
    <source>
        <dbReference type="Google" id="ProtNLM"/>
    </source>
</evidence>
<dbReference type="STRING" id="1095776.SAMN04515672_1468"/>
<dbReference type="RefSeq" id="WP_090303966.1">
    <property type="nucleotide sequence ID" value="NZ_FNFE01000002.1"/>
</dbReference>